<dbReference type="InterPro" id="IPR013785">
    <property type="entry name" value="Aldolase_TIM"/>
</dbReference>
<evidence type="ECO:0000313" key="2">
    <source>
        <dbReference type="EMBL" id="KAF9077432.1"/>
    </source>
</evidence>
<dbReference type="InterPro" id="IPR045247">
    <property type="entry name" value="Oye-like"/>
</dbReference>
<dbReference type="EMBL" id="JADNRY010000004">
    <property type="protein sequence ID" value="KAF9077432.1"/>
    <property type="molecule type" value="Genomic_DNA"/>
</dbReference>
<evidence type="ECO:0000313" key="3">
    <source>
        <dbReference type="Proteomes" id="UP000772434"/>
    </source>
</evidence>
<dbReference type="InterPro" id="IPR001155">
    <property type="entry name" value="OxRdtase_FMN_N"/>
</dbReference>
<gene>
    <name evidence="2" type="ORF">BDP27DRAFT_1397802</name>
</gene>
<accession>A0A9P5UFM6</accession>
<comment type="caution">
    <text evidence="2">The sequence shown here is derived from an EMBL/GenBank/DDBJ whole genome shotgun (WGS) entry which is preliminary data.</text>
</comment>
<dbReference type="PANTHER" id="PTHR22893:SF91">
    <property type="entry name" value="NADPH DEHYDROGENASE 2-RELATED"/>
    <property type="match status" value="1"/>
</dbReference>
<proteinExistence type="predicted"/>
<feature type="domain" description="NADH:flavin oxidoreductase/NADH oxidase N-terminal" evidence="1">
    <location>
        <begin position="16"/>
        <end position="359"/>
    </location>
</feature>
<protein>
    <submittedName>
        <fullName evidence="2">FMN-linked oxidoreductase</fullName>
    </submittedName>
</protein>
<dbReference type="PANTHER" id="PTHR22893">
    <property type="entry name" value="NADH OXIDOREDUCTASE-RELATED"/>
    <property type="match status" value="1"/>
</dbReference>
<dbReference type="GO" id="GO:0003959">
    <property type="term" value="F:NADPH dehydrogenase activity"/>
    <property type="evidence" value="ECO:0007669"/>
    <property type="project" value="TreeGrafter"/>
</dbReference>
<dbReference type="FunFam" id="3.20.20.70:FF:000138">
    <property type="entry name" value="NADPH dehydrogenase 1"/>
    <property type="match status" value="1"/>
</dbReference>
<dbReference type="Proteomes" id="UP000772434">
    <property type="component" value="Unassembled WGS sequence"/>
</dbReference>
<dbReference type="AlphaFoldDB" id="A0A9P5UFM6"/>
<reference evidence="2" key="1">
    <citation type="submission" date="2020-11" db="EMBL/GenBank/DDBJ databases">
        <authorList>
            <consortium name="DOE Joint Genome Institute"/>
            <person name="Ahrendt S."/>
            <person name="Riley R."/>
            <person name="Andreopoulos W."/>
            <person name="Labutti K."/>
            <person name="Pangilinan J."/>
            <person name="Ruiz-Duenas F.J."/>
            <person name="Barrasa J.M."/>
            <person name="Sanchez-Garcia M."/>
            <person name="Camarero S."/>
            <person name="Miyauchi S."/>
            <person name="Serrano A."/>
            <person name="Linde D."/>
            <person name="Babiker R."/>
            <person name="Drula E."/>
            <person name="Ayuso-Fernandez I."/>
            <person name="Pacheco R."/>
            <person name="Padilla G."/>
            <person name="Ferreira P."/>
            <person name="Barriuso J."/>
            <person name="Kellner H."/>
            <person name="Castanera R."/>
            <person name="Alfaro M."/>
            <person name="Ramirez L."/>
            <person name="Pisabarro A.G."/>
            <person name="Kuo A."/>
            <person name="Tritt A."/>
            <person name="Lipzen A."/>
            <person name="He G."/>
            <person name="Yan M."/>
            <person name="Ng V."/>
            <person name="Cullen D."/>
            <person name="Martin F."/>
            <person name="Rosso M.-N."/>
            <person name="Henrissat B."/>
            <person name="Hibbett D."/>
            <person name="Martinez A.T."/>
            <person name="Grigoriev I.V."/>
        </authorList>
    </citation>
    <scope>NUCLEOTIDE SEQUENCE</scope>
    <source>
        <strain evidence="2">AH 40177</strain>
    </source>
</reference>
<name>A0A9P5UFM6_9AGAR</name>
<dbReference type="Pfam" id="PF00724">
    <property type="entry name" value="Oxidored_FMN"/>
    <property type="match status" value="1"/>
</dbReference>
<dbReference type="CDD" id="cd02933">
    <property type="entry name" value="OYE_like_FMN"/>
    <property type="match status" value="1"/>
</dbReference>
<evidence type="ECO:0000259" key="1">
    <source>
        <dbReference type="Pfam" id="PF00724"/>
    </source>
</evidence>
<dbReference type="OrthoDB" id="276546at2759"/>
<organism evidence="2 3">
    <name type="scientific">Rhodocollybia butyracea</name>
    <dbReference type="NCBI Taxonomy" id="206335"/>
    <lineage>
        <taxon>Eukaryota</taxon>
        <taxon>Fungi</taxon>
        <taxon>Dikarya</taxon>
        <taxon>Basidiomycota</taxon>
        <taxon>Agaricomycotina</taxon>
        <taxon>Agaricomycetes</taxon>
        <taxon>Agaricomycetidae</taxon>
        <taxon>Agaricales</taxon>
        <taxon>Marasmiineae</taxon>
        <taxon>Omphalotaceae</taxon>
        <taxon>Rhodocollybia</taxon>
    </lineage>
</organism>
<keyword evidence="3" id="KW-1185">Reference proteome</keyword>
<dbReference type="Gene3D" id="3.20.20.70">
    <property type="entry name" value="Aldolase class I"/>
    <property type="match status" value="1"/>
</dbReference>
<sequence>MVSHPTPARTPTTSVLFQPAQVGNMRLNHRVVLAPLTRNRTNAAHVPNPIVTEYYAQRASVPGTLLITEATLIAHQAGGYAHVPGIWNDEQISRWKEITQAVHAKGSYIYLQLWALGRTAIPGQPGFETDFPYDHVSASNISTTPDDPRKPRPLTISEIREYAQRYATAAKNAVDGAGFDGVEIHGANGYLIDQFLQDISNDRTDEYGGSVENRVRFPLEVVEAVVKAVGAERTAIRLSPWNTFQGMRMKDPKPTFRYFVEELKKAHPTLSYIHVVEPRVQGYDVKTDLAEAEDLEFLREVWTQEGNARWFISAGGADREIGMKTVDEKGGLVAYGRRFISNWMQPDLPYRLEHNIPLNAYDRDTFYVRDGKTPEGYTDYPFALKLE</sequence>
<dbReference type="GO" id="GO:0010181">
    <property type="term" value="F:FMN binding"/>
    <property type="evidence" value="ECO:0007669"/>
    <property type="project" value="InterPro"/>
</dbReference>
<dbReference type="SUPFAM" id="SSF51395">
    <property type="entry name" value="FMN-linked oxidoreductases"/>
    <property type="match status" value="1"/>
</dbReference>